<accession>A0A6P1M362</accession>
<evidence type="ECO:0000259" key="3">
    <source>
        <dbReference type="Pfam" id="PF03629"/>
    </source>
</evidence>
<reference evidence="4 5" key="1">
    <citation type="submission" date="2020-01" db="EMBL/GenBank/DDBJ databases">
        <title>Ponticoccus aerotolerans gen. nov., sp. nov., an anaerobic bacterium and proposal of Ponticoccusceae fam. nov., Ponticoccusles ord. nov. and Ponticoccuse classis nov. in the phylum Kiritimatiellaeota.</title>
        <authorList>
            <person name="Zhou L.Y."/>
            <person name="Du Z.J."/>
        </authorList>
    </citation>
    <scope>NUCLEOTIDE SEQUENCE [LARGE SCALE GENOMIC DNA]</scope>
    <source>
        <strain evidence="4 5">S-5007</strain>
    </source>
</reference>
<dbReference type="EMBL" id="CP047593">
    <property type="protein sequence ID" value="QHI68277.1"/>
    <property type="molecule type" value="Genomic_DNA"/>
</dbReference>
<proteinExistence type="predicted"/>
<protein>
    <recommendedName>
        <fullName evidence="3">Sialate O-acetylesterase domain-containing protein</fullName>
    </recommendedName>
</protein>
<sequence>MTKRFLIWVVSCFAASLFAEVKLNPLFTDHMVLQRNHATPVYGTADPGENITVEFAGQVKTAVAGENGEWKVTLDPMPASSKPRSLSVQSTIGHHKSSIVDVLVGDVWLCAGQSNMATEIRLYPTLREAKADVLNNSQVRMFKFQREGIGAEKPSKEVVIDAPFQNSWQKMTPAMAREFSATGAFFGNALQPMAGIPIGLLYANRGGTAVNQWLPMEFMQSKPELYAPFLGADNPWWTDGPRNPGLIRAPSRLFNGTIHPVIPFAIRGCIWYQGESDDRYSDIYGEMFSDLITVWRNLWGYDFQFLFVQLAPYDVVGWDARREAWAFLREAQDAALALPNTARAVIIDSGEQLDIHPQNKQPVGERLALLAANLDQPDIEAHSPEFDTAEVVGSKIRVTFKYAASGLEARRVAMNKNKRIEPGTDPEAFVIEADTLAGFTVCGEDHKFVPAKARITGTNTVEVWADSVDAPVAVRYGWANFPLCNLYNSAGLPACPFRSDHFPPPDFSESGLDVSAAQIQQVQKEVRDDFSGELPNVWENLHTAGWQAVDGHVQAGAFSGSHYVLANNDATADEDMKIDVSVSISSAGRNAWGGLAFNVQNANSFYVLRIKFDTGAYQLLRMVDGGKPLVVDSANASRKFEVGGVYSLRLQSVPKQGFYAVTIRDAGNDDVMLARVKVEAAPVFVSARAGLYCGSKTAQPDLFVFDDFVFKAGK</sequence>
<dbReference type="Gene3D" id="2.60.120.560">
    <property type="entry name" value="Exo-inulinase, domain 1"/>
    <property type="match status" value="1"/>
</dbReference>
<dbReference type="Gene3D" id="3.40.50.1110">
    <property type="entry name" value="SGNH hydrolase"/>
    <property type="match status" value="1"/>
</dbReference>
<dbReference type="InterPro" id="IPR039329">
    <property type="entry name" value="SIAE"/>
</dbReference>
<dbReference type="InterPro" id="IPR036514">
    <property type="entry name" value="SGNH_hydro_sf"/>
</dbReference>
<dbReference type="SUPFAM" id="SSF52266">
    <property type="entry name" value="SGNH hydrolase"/>
    <property type="match status" value="1"/>
</dbReference>
<evidence type="ECO:0000313" key="4">
    <source>
        <dbReference type="EMBL" id="QHI68277.1"/>
    </source>
</evidence>
<dbReference type="InterPro" id="IPR005181">
    <property type="entry name" value="SASA"/>
</dbReference>
<dbReference type="RefSeq" id="WP_160626441.1">
    <property type="nucleotide sequence ID" value="NZ_CP047593.1"/>
</dbReference>
<evidence type="ECO:0000256" key="1">
    <source>
        <dbReference type="ARBA" id="ARBA00022801"/>
    </source>
</evidence>
<dbReference type="Proteomes" id="UP000464954">
    <property type="component" value="Chromosome"/>
</dbReference>
<name>A0A6P1M362_9BACT</name>
<dbReference type="Pfam" id="PF03629">
    <property type="entry name" value="SASA"/>
    <property type="match status" value="1"/>
</dbReference>
<evidence type="ECO:0000256" key="2">
    <source>
        <dbReference type="SAM" id="SignalP"/>
    </source>
</evidence>
<gene>
    <name evidence="4" type="ORF">GT409_02005</name>
</gene>
<keyword evidence="2" id="KW-0732">Signal</keyword>
<dbReference type="Gene3D" id="2.60.40.10">
    <property type="entry name" value="Immunoglobulins"/>
    <property type="match status" value="1"/>
</dbReference>
<dbReference type="KEGG" id="taer:GT409_02005"/>
<keyword evidence="1" id="KW-0378">Hydrolase</keyword>
<feature type="chain" id="PRO_5026888237" description="Sialate O-acetylesterase domain-containing protein" evidence="2">
    <location>
        <begin position="20"/>
        <end position="714"/>
    </location>
</feature>
<feature type="signal peptide" evidence="2">
    <location>
        <begin position="1"/>
        <end position="19"/>
    </location>
</feature>
<dbReference type="GO" id="GO:0005975">
    <property type="term" value="P:carbohydrate metabolic process"/>
    <property type="evidence" value="ECO:0007669"/>
    <property type="project" value="TreeGrafter"/>
</dbReference>
<organism evidence="4 5">
    <name type="scientific">Tichowtungia aerotolerans</name>
    <dbReference type="NCBI Taxonomy" id="2697043"/>
    <lineage>
        <taxon>Bacteria</taxon>
        <taxon>Pseudomonadati</taxon>
        <taxon>Kiritimatiellota</taxon>
        <taxon>Tichowtungiia</taxon>
        <taxon>Tichowtungiales</taxon>
        <taxon>Tichowtungiaceae</taxon>
        <taxon>Tichowtungia</taxon>
    </lineage>
</organism>
<feature type="domain" description="Sialate O-acetylesterase" evidence="3">
    <location>
        <begin position="105"/>
        <end position="343"/>
    </location>
</feature>
<dbReference type="PANTHER" id="PTHR22901:SF0">
    <property type="entry name" value="SIALATE O-ACETYLESTERASE"/>
    <property type="match status" value="1"/>
</dbReference>
<dbReference type="AlphaFoldDB" id="A0A6P1M362"/>
<dbReference type="GO" id="GO:0001681">
    <property type="term" value="F:sialate O-acetylesterase activity"/>
    <property type="evidence" value="ECO:0007669"/>
    <property type="project" value="InterPro"/>
</dbReference>
<dbReference type="PANTHER" id="PTHR22901">
    <property type="entry name" value="SIALATE O-ACETYLESTERASE"/>
    <property type="match status" value="1"/>
</dbReference>
<dbReference type="InterPro" id="IPR013783">
    <property type="entry name" value="Ig-like_fold"/>
</dbReference>
<evidence type="ECO:0000313" key="5">
    <source>
        <dbReference type="Proteomes" id="UP000464954"/>
    </source>
</evidence>
<keyword evidence="5" id="KW-1185">Reference proteome</keyword>